<evidence type="ECO:0000313" key="2">
    <source>
        <dbReference type="EMBL" id="MBT0963699.1"/>
    </source>
</evidence>
<dbReference type="GO" id="GO:0019171">
    <property type="term" value="F:(3R)-hydroxyacyl-[acyl-carrier-protein] dehydratase activity"/>
    <property type="evidence" value="ECO:0007669"/>
    <property type="project" value="TreeGrafter"/>
</dbReference>
<evidence type="ECO:0000313" key="3">
    <source>
        <dbReference type="Proteomes" id="UP000694660"/>
    </source>
</evidence>
<dbReference type="Proteomes" id="UP000694660">
    <property type="component" value="Unassembled WGS sequence"/>
</dbReference>
<dbReference type="SUPFAM" id="SSF54637">
    <property type="entry name" value="Thioesterase/thiol ester dehydrase-isomerase"/>
    <property type="match status" value="2"/>
</dbReference>
<gene>
    <name evidence="2" type="ORF">I8J34_21170</name>
</gene>
<dbReference type="InterPro" id="IPR029069">
    <property type="entry name" value="HotDog_dom_sf"/>
</dbReference>
<dbReference type="EMBL" id="JAEKFT010000035">
    <property type="protein sequence ID" value="MBT0963699.1"/>
    <property type="molecule type" value="Genomic_DNA"/>
</dbReference>
<sequence length="278" mass="30906">MRQPLTDWIGRQETAHDRLTAAPLTGWRATLDKPDGPARDGDPLPPLAHWLYFLPHARAADIGPDGHPRRGGFLPPVDLPRRMWAGGRVRFHQRLRIGEPVQRVSTIKDVREKHGRSGALVFVVVEHRIDGPGGLAIVEEHDIVYRDKPTADAPPPPRVADKAAVWHEPMRADPVLLFRYSALTFNGHRIHYDRPYAVEEEGYPGLVVHGPLIASLLADLAARHAGGRPLTRFDYRVERPIFDVDPFSLNGAPVGKGAAEVWSLDHRGAVSMSAEAEW</sequence>
<protein>
    <submittedName>
        <fullName evidence="2">MaoC family dehydratase N-terminal domain-containing protein</fullName>
    </submittedName>
</protein>
<accession>A0A944H9X9</accession>
<dbReference type="Pfam" id="PF13452">
    <property type="entry name" value="FAS1_DH_region"/>
    <property type="match status" value="1"/>
</dbReference>
<dbReference type="Gene3D" id="3.10.129.10">
    <property type="entry name" value="Hotdog Thioesterase"/>
    <property type="match status" value="2"/>
</dbReference>
<dbReference type="AlphaFoldDB" id="A0A944H9X9"/>
<reference evidence="3" key="1">
    <citation type="journal article" date="2022" name="ISME J.">
        <title>Genetic and phylogenetic analysis of dissimilatory iodate-reducing bacteria identifies potential niches across the world's oceans.</title>
        <authorList>
            <person name="Reyes-Umana V."/>
            <person name="Henning Z."/>
            <person name="Lee K."/>
            <person name="Barnum T.P."/>
            <person name="Coates J.D."/>
        </authorList>
    </citation>
    <scope>NUCLEOTIDE SEQUENCE [LARGE SCALE GENOMIC DNA]</scope>
    <source>
        <strain evidence="3">IR12</strain>
    </source>
</reference>
<name>A0A944H9X9_DENI1</name>
<evidence type="ECO:0000259" key="1">
    <source>
        <dbReference type="Pfam" id="PF13452"/>
    </source>
</evidence>
<dbReference type="InterPro" id="IPR039569">
    <property type="entry name" value="FAS1-like_DH_region"/>
</dbReference>
<dbReference type="RefSeq" id="WP_214363631.1">
    <property type="nucleotide sequence ID" value="NZ_JAEKFT010000035.1"/>
</dbReference>
<organism evidence="2 3">
    <name type="scientific">Denitromonas iodatirespirans</name>
    <dbReference type="NCBI Taxonomy" id="2795389"/>
    <lineage>
        <taxon>Bacteria</taxon>
        <taxon>Pseudomonadati</taxon>
        <taxon>Pseudomonadota</taxon>
        <taxon>Betaproteobacteria</taxon>
        <taxon>Rhodocyclales</taxon>
        <taxon>Zoogloeaceae</taxon>
        <taxon>Denitromonas</taxon>
    </lineage>
</organism>
<dbReference type="InterPro" id="IPR052741">
    <property type="entry name" value="Mitochondrial_HTD2"/>
</dbReference>
<comment type="caution">
    <text evidence="2">The sequence shown here is derived from an EMBL/GenBank/DDBJ whole genome shotgun (WGS) entry which is preliminary data.</text>
</comment>
<feature type="domain" description="FAS1-like dehydratase" evidence="1">
    <location>
        <begin position="74"/>
        <end position="134"/>
    </location>
</feature>
<proteinExistence type="predicted"/>
<keyword evidence="3" id="KW-1185">Reference proteome</keyword>
<dbReference type="PANTHER" id="PTHR28152:SF1">
    <property type="entry name" value="HYDROXYACYL-THIOESTER DEHYDRATASE TYPE 2, MITOCHONDRIAL"/>
    <property type="match status" value="1"/>
</dbReference>
<dbReference type="PANTHER" id="PTHR28152">
    <property type="entry name" value="HYDROXYACYL-THIOESTER DEHYDRATASE TYPE 2, MITOCHONDRIAL"/>
    <property type="match status" value="1"/>
</dbReference>